<dbReference type="PANTHER" id="PTHR14003:SF19">
    <property type="entry name" value="YY2 TRANSCRIPTION FACTOR"/>
    <property type="match status" value="1"/>
</dbReference>
<keyword evidence="2" id="KW-0677">Repeat</keyword>
<keyword evidence="1" id="KW-0479">Metal-binding</keyword>
<evidence type="ECO:0000256" key="6">
    <source>
        <dbReference type="SAM" id="MobiDB-lite"/>
    </source>
</evidence>
<proteinExistence type="predicted"/>
<protein>
    <submittedName>
        <fullName evidence="8">Transcription factor iiia</fullName>
    </submittedName>
</protein>
<feature type="region of interest" description="Disordered" evidence="6">
    <location>
        <begin position="1"/>
        <end position="33"/>
    </location>
</feature>
<feature type="domain" description="C2H2-type" evidence="7">
    <location>
        <begin position="148"/>
        <end position="179"/>
    </location>
</feature>
<evidence type="ECO:0000256" key="5">
    <source>
        <dbReference type="PROSITE-ProRule" id="PRU00042"/>
    </source>
</evidence>
<dbReference type="SUPFAM" id="SSF57667">
    <property type="entry name" value="beta-beta-alpha zinc fingers"/>
    <property type="match status" value="1"/>
</dbReference>
<evidence type="ECO:0000256" key="2">
    <source>
        <dbReference type="ARBA" id="ARBA00022737"/>
    </source>
</evidence>
<dbReference type="GO" id="GO:0000978">
    <property type="term" value="F:RNA polymerase II cis-regulatory region sequence-specific DNA binding"/>
    <property type="evidence" value="ECO:0007669"/>
    <property type="project" value="TreeGrafter"/>
</dbReference>
<keyword evidence="4" id="KW-0862">Zinc</keyword>
<gene>
    <name evidence="8" type="ORF">Naga_100002g80</name>
</gene>
<keyword evidence="9" id="KW-1185">Reference proteome</keyword>
<dbReference type="GO" id="GO:0008270">
    <property type="term" value="F:zinc ion binding"/>
    <property type="evidence" value="ECO:0007669"/>
    <property type="project" value="UniProtKB-KW"/>
</dbReference>
<evidence type="ECO:0000256" key="4">
    <source>
        <dbReference type="ARBA" id="ARBA00022833"/>
    </source>
</evidence>
<dbReference type="InterPro" id="IPR036236">
    <property type="entry name" value="Znf_C2H2_sf"/>
</dbReference>
<dbReference type="GO" id="GO:0000981">
    <property type="term" value="F:DNA-binding transcription factor activity, RNA polymerase II-specific"/>
    <property type="evidence" value="ECO:0007669"/>
    <property type="project" value="TreeGrafter"/>
</dbReference>
<dbReference type="PROSITE" id="PS50157">
    <property type="entry name" value="ZINC_FINGER_C2H2_2"/>
    <property type="match status" value="2"/>
</dbReference>
<reference evidence="8 9" key="1">
    <citation type="journal article" date="2014" name="Mol. Plant">
        <title>Chromosome Scale Genome Assembly and Transcriptome Profiling of Nannochloropsis gaditana in Nitrogen Depletion.</title>
        <authorList>
            <person name="Corteggiani Carpinelli E."/>
            <person name="Telatin A."/>
            <person name="Vitulo N."/>
            <person name="Forcato C."/>
            <person name="D'Angelo M."/>
            <person name="Schiavon R."/>
            <person name="Vezzi A."/>
            <person name="Giacometti G.M."/>
            <person name="Morosinotto T."/>
            <person name="Valle G."/>
        </authorList>
    </citation>
    <scope>NUCLEOTIDE SEQUENCE [LARGE SCALE GENOMIC DNA]</scope>
    <source>
        <strain evidence="8 9">B-31</strain>
    </source>
</reference>
<evidence type="ECO:0000259" key="7">
    <source>
        <dbReference type="PROSITE" id="PS50157"/>
    </source>
</evidence>
<evidence type="ECO:0000313" key="8">
    <source>
        <dbReference type="EMBL" id="EWM28760.1"/>
    </source>
</evidence>
<feature type="domain" description="C2H2-type" evidence="7">
    <location>
        <begin position="180"/>
        <end position="210"/>
    </location>
</feature>
<organism evidence="8 9">
    <name type="scientific">Nannochloropsis gaditana</name>
    <dbReference type="NCBI Taxonomy" id="72520"/>
    <lineage>
        <taxon>Eukaryota</taxon>
        <taxon>Sar</taxon>
        <taxon>Stramenopiles</taxon>
        <taxon>Ochrophyta</taxon>
        <taxon>Eustigmatophyceae</taxon>
        <taxon>Eustigmatales</taxon>
        <taxon>Monodopsidaceae</taxon>
        <taxon>Nannochloropsis</taxon>
    </lineage>
</organism>
<dbReference type="PROSITE" id="PS00028">
    <property type="entry name" value="ZINC_FINGER_C2H2_1"/>
    <property type="match status" value="1"/>
</dbReference>
<dbReference type="PANTHER" id="PTHR14003">
    <property type="entry name" value="TRANSCRIPTIONAL REPRESSOR PROTEIN YY"/>
    <property type="match status" value="1"/>
</dbReference>
<feature type="compositionally biased region" description="Basic and acidic residues" evidence="6">
    <location>
        <begin position="21"/>
        <end position="32"/>
    </location>
</feature>
<name>W7TNR5_9STRA</name>
<evidence type="ECO:0000256" key="3">
    <source>
        <dbReference type="ARBA" id="ARBA00022771"/>
    </source>
</evidence>
<evidence type="ECO:0000256" key="1">
    <source>
        <dbReference type="ARBA" id="ARBA00022723"/>
    </source>
</evidence>
<keyword evidence="3 5" id="KW-0863">Zinc-finger</keyword>
<dbReference type="Proteomes" id="UP000019335">
    <property type="component" value="Chromosome 4"/>
</dbReference>
<dbReference type="GO" id="GO:0005667">
    <property type="term" value="C:transcription regulator complex"/>
    <property type="evidence" value="ECO:0007669"/>
    <property type="project" value="TreeGrafter"/>
</dbReference>
<sequence length="315" mass="35899">MQSTREKQKVGYTPDVTGKVCKREENSHEMSRPHAPTLKSILYHGLNGIDEGGRRRAEEERCKDHGRDALMKGSAGSMGGSVAHGEPDAFCIDSRIDREIKRTDSILEVHRAPLREVFVEGEQRAECDQVTQGRHIRDEDSIQVRKQYRCDAPHCYRSFTERRNLAQQHRKAGHSDERPFFCIVMGCDKAFKYKCVLEKHMNSFHLDSSSMCRASKNIRIGEALSSEVMTEKLQEYNAPNTNKSVLRMLQAVDRSSTIERAYIRSGRGDRSFLHILRFSSFTLFTKTSFPDTDFHKPLAGIPFGDPKLQMANIGD</sequence>
<dbReference type="GO" id="GO:0000785">
    <property type="term" value="C:chromatin"/>
    <property type="evidence" value="ECO:0007669"/>
    <property type="project" value="TreeGrafter"/>
</dbReference>
<dbReference type="OrthoDB" id="654211at2759"/>
<dbReference type="GO" id="GO:0031519">
    <property type="term" value="C:PcG protein complex"/>
    <property type="evidence" value="ECO:0007669"/>
    <property type="project" value="TreeGrafter"/>
</dbReference>
<dbReference type="InterPro" id="IPR013087">
    <property type="entry name" value="Znf_C2H2_type"/>
</dbReference>
<dbReference type="Gene3D" id="3.30.160.60">
    <property type="entry name" value="Classic Zinc Finger"/>
    <property type="match status" value="1"/>
</dbReference>
<evidence type="ECO:0000313" key="9">
    <source>
        <dbReference type="Proteomes" id="UP000019335"/>
    </source>
</evidence>
<accession>W7TNR5</accession>
<dbReference type="AlphaFoldDB" id="W7TNR5"/>
<comment type="caution">
    <text evidence="8">The sequence shown here is derived from an EMBL/GenBank/DDBJ whole genome shotgun (WGS) entry which is preliminary data.</text>
</comment>
<dbReference type="SMART" id="SM00355">
    <property type="entry name" value="ZnF_C2H2"/>
    <property type="match status" value="2"/>
</dbReference>
<dbReference type="EMBL" id="AZIL01000274">
    <property type="protein sequence ID" value="EWM28760.1"/>
    <property type="molecule type" value="Genomic_DNA"/>
</dbReference>